<comment type="similarity">
    <text evidence="1">Belongs to the short-chain dehydrogenases/reductases (SDR) family.</text>
</comment>
<dbReference type="InterPro" id="IPR002347">
    <property type="entry name" value="SDR_fam"/>
</dbReference>
<dbReference type="Pfam" id="PF13561">
    <property type="entry name" value="adh_short_C2"/>
    <property type="match status" value="1"/>
</dbReference>
<comment type="caution">
    <text evidence="3">The sequence shown here is derived from an EMBL/GenBank/DDBJ whole genome shotgun (WGS) entry which is preliminary data.</text>
</comment>
<dbReference type="Proteomes" id="UP000319213">
    <property type="component" value="Unassembled WGS sequence"/>
</dbReference>
<dbReference type="InterPro" id="IPR020904">
    <property type="entry name" value="Sc_DH/Rdtase_CS"/>
</dbReference>
<protein>
    <submittedName>
        <fullName evidence="3">NAD(P)-dependent dehydrogenase (Short-subunit alcohol dehydrogenase family)</fullName>
    </submittedName>
</protein>
<keyword evidence="4" id="KW-1185">Reference proteome</keyword>
<name>A0A543IX02_9ACTN</name>
<accession>A0A543IX02</accession>
<evidence type="ECO:0000256" key="2">
    <source>
        <dbReference type="ARBA" id="ARBA00023002"/>
    </source>
</evidence>
<dbReference type="PROSITE" id="PS00061">
    <property type="entry name" value="ADH_SHORT"/>
    <property type="match status" value="1"/>
</dbReference>
<dbReference type="OrthoDB" id="9803333at2"/>
<dbReference type="FunFam" id="3.40.50.720:FF:000084">
    <property type="entry name" value="Short-chain dehydrogenase reductase"/>
    <property type="match status" value="1"/>
</dbReference>
<dbReference type="Gene3D" id="3.40.50.720">
    <property type="entry name" value="NAD(P)-binding Rossmann-like Domain"/>
    <property type="match status" value="1"/>
</dbReference>
<dbReference type="CDD" id="cd05233">
    <property type="entry name" value="SDR_c"/>
    <property type="match status" value="1"/>
</dbReference>
<evidence type="ECO:0000313" key="3">
    <source>
        <dbReference type="EMBL" id="TQM75096.1"/>
    </source>
</evidence>
<gene>
    <name evidence="3" type="ORF">FHX40_1795</name>
</gene>
<dbReference type="PANTHER" id="PTHR42760:SF40">
    <property type="entry name" value="3-OXOACYL-[ACYL-CARRIER-PROTEIN] REDUCTASE, CHLOROPLASTIC"/>
    <property type="match status" value="1"/>
</dbReference>
<dbReference type="PANTHER" id="PTHR42760">
    <property type="entry name" value="SHORT-CHAIN DEHYDROGENASES/REDUCTASES FAMILY MEMBER"/>
    <property type="match status" value="1"/>
</dbReference>
<reference evidence="3 4" key="1">
    <citation type="submission" date="2019-06" db="EMBL/GenBank/DDBJ databases">
        <title>Sequencing the genomes of 1000 actinobacteria strains.</title>
        <authorList>
            <person name="Klenk H.-P."/>
        </authorList>
    </citation>
    <scope>NUCLEOTIDE SEQUENCE [LARGE SCALE GENOMIC DNA]</scope>
    <source>
        <strain evidence="3 4">DSM 43186</strain>
    </source>
</reference>
<dbReference type="SUPFAM" id="SSF51735">
    <property type="entry name" value="NAD(P)-binding Rossmann-fold domains"/>
    <property type="match status" value="1"/>
</dbReference>
<dbReference type="InterPro" id="IPR036291">
    <property type="entry name" value="NAD(P)-bd_dom_sf"/>
</dbReference>
<dbReference type="GO" id="GO:0016616">
    <property type="term" value="F:oxidoreductase activity, acting on the CH-OH group of donors, NAD or NADP as acceptor"/>
    <property type="evidence" value="ECO:0007669"/>
    <property type="project" value="TreeGrafter"/>
</dbReference>
<evidence type="ECO:0000256" key="1">
    <source>
        <dbReference type="ARBA" id="ARBA00006484"/>
    </source>
</evidence>
<organism evidence="3 4">
    <name type="scientific">Thermopolyspora flexuosa</name>
    <dbReference type="NCBI Taxonomy" id="103836"/>
    <lineage>
        <taxon>Bacteria</taxon>
        <taxon>Bacillati</taxon>
        <taxon>Actinomycetota</taxon>
        <taxon>Actinomycetes</taxon>
        <taxon>Streptosporangiales</taxon>
        <taxon>Streptosporangiaceae</taxon>
        <taxon>Thermopolyspora</taxon>
    </lineage>
</organism>
<sequence>MEAARDARDRVAMVTGGGRGIGLEIARALLASGARVAVLGRDATALKDAAAALDPSGRRVLTAVCDVREPDAIDEAVGRTLRAYGRIDVLVANSGIAGPTAPLWETPPERWRQAIETNLIGAALCARAVLPHMIARRSGSIVFVGSMTGKRPLWGRTSYAASKTALIGLVRTLAVEAGPYGVRVNLVSPGPVAGERIERVFAAQAAARGITAEQARAEMLDATPLGRLVRPADVAAVVAFLAGDGAAAITGEDVNVSAGLVMY</sequence>
<dbReference type="PRINTS" id="PR00080">
    <property type="entry name" value="SDRFAMILY"/>
</dbReference>
<dbReference type="PRINTS" id="PR00081">
    <property type="entry name" value="GDHRDH"/>
</dbReference>
<dbReference type="GO" id="GO:0030497">
    <property type="term" value="P:fatty acid elongation"/>
    <property type="evidence" value="ECO:0007669"/>
    <property type="project" value="TreeGrafter"/>
</dbReference>
<dbReference type="AlphaFoldDB" id="A0A543IX02"/>
<keyword evidence="2" id="KW-0560">Oxidoreductase</keyword>
<evidence type="ECO:0000313" key="4">
    <source>
        <dbReference type="Proteomes" id="UP000319213"/>
    </source>
</evidence>
<dbReference type="EMBL" id="VFPQ01000001">
    <property type="protein sequence ID" value="TQM75096.1"/>
    <property type="molecule type" value="Genomic_DNA"/>
</dbReference>
<proteinExistence type="inferred from homology"/>
<dbReference type="RefSeq" id="WP_142259169.1">
    <property type="nucleotide sequence ID" value="NZ_BMPV01000007.1"/>
</dbReference>